<evidence type="ECO:0000256" key="1">
    <source>
        <dbReference type="SAM" id="SignalP"/>
    </source>
</evidence>
<protein>
    <recommendedName>
        <fullName evidence="4">Apple domain-containing protein</fullName>
    </recommendedName>
</protein>
<dbReference type="EMBL" id="NAJP01000046">
    <property type="protein sequence ID" value="TKA38209.1"/>
    <property type="molecule type" value="Genomic_DNA"/>
</dbReference>
<dbReference type="OrthoDB" id="3645242at2759"/>
<accession>A0A4V5N8Y6</accession>
<name>A0A4V5N8Y6_9PEZI</name>
<keyword evidence="1" id="KW-0732">Signal</keyword>
<sequence length="586" mass="60642">MQSFTTVVTFLALASRSVFATEILRLNTTANGTTAGSAASISAAPSAALNACGTTFDPCPACDGQTMQDFAGVSYAVTCDSFIASTDQYAAATGVINTTSQCLEACDELSGCLGVYFFPVTDAVCTLITGTIVGVESQQGYNAYVRQGAPNTTAPSSTSYDNTTSIASRVSTFYYQTTEDAPAPPPSSNVSAIAAAPKCPATNVTCPACNGETVTDARNRTYNVFCDNQLYADGDYNIQRWVSPEGCLAECDNYSWCIGSTFRPEGNCQLAKGQNVFPEEMQGYTAFLPVPNKTAVVAAPQSPSAYPTTDRYTAVTASPPPPSTFATVTSGAVPTSSTSIPSCNPDIARCPACDGASVTDWLNQTYTISCNEVPICGLVVNRANHTLQFECLEYCDADPICFAASWESGSCDLCQENLEGRTLEVQAGPADYVYYYPVSPGVVASRTASSTASMTLALSGGSAIPTADITPAIPAITATLTSLPLAPPPTTTSEAITGILTSLQLATQSTSISEGIATQVQANTFITAAAPSGAEIVIEITLTVTELEAAASVTSVALTTPSITFVPSLTDGSVSLATPGGQTRRV</sequence>
<comment type="caution">
    <text evidence="2">The sequence shown here is derived from an EMBL/GenBank/DDBJ whole genome shotgun (WGS) entry which is preliminary data.</text>
</comment>
<feature type="chain" id="PRO_5020910976" description="Apple domain-containing protein" evidence="1">
    <location>
        <begin position="21"/>
        <end position="586"/>
    </location>
</feature>
<gene>
    <name evidence="2" type="ORF">B0A54_09149</name>
</gene>
<dbReference type="Proteomes" id="UP000310066">
    <property type="component" value="Unassembled WGS sequence"/>
</dbReference>
<proteinExistence type="predicted"/>
<evidence type="ECO:0000313" key="3">
    <source>
        <dbReference type="Proteomes" id="UP000310066"/>
    </source>
</evidence>
<evidence type="ECO:0000313" key="2">
    <source>
        <dbReference type="EMBL" id="TKA38209.1"/>
    </source>
</evidence>
<dbReference type="AlphaFoldDB" id="A0A4V5N8Y6"/>
<feature type="signal peptide" evidence="1">
    <location>
        <begin position="1"/>
        <end position="20"/>
    </location>
</feature>
<organism evidence="2 3">
    <name type="scientific">Friedmanniomyces endolithicus</name>
    <dbReference type="NCBI Taxonomy" id="329885"/>
    <lineage>
        <taxon>Eukaryota</taxon>
        <taxon>Fungi</taxon>
        <taxon>Dikarya</taxon>
        <taxon>Ascomycota</taxon>
        <taxon>Pezizomycotina</taxon>
        <taxon>Dothideomycetes</taxon>
        <taxon>Dothideomycetidae</taxon>
        <taxon>Mycosphaerellales</taxon>
        <taxon>Teratosphaeriaceae</taxon>
        <taxon>Friedmanniomyces</taxon>
    </lineage>
</organism>
<reference evidence="2 3" key="1">
    <citation type="submission" date="2017-03" db="EMBL/GenBank/DDBJ databases">
        <title>Genomes of endolithic fungi from Antarctica.</title>
        <authorList>
            <person name="Coleine C."/>
            <person name="Masonjones S."/>
            <person name="Stajich J.E."/>
        </authorList>
    </citation>
    <scope>NUCLEOTIDE SEQUENCE [LARGE SCALE GENOMIC DNA]</scope>
    <source>
        <strain evidence="2 3">CCFEE 5311</strain>
    </source>
</reference>
<evidence type="ECO:0008006" key="4">
    <source>
        <dbReference type="Google" id="ProtNLM"/>
    </source>
</evidence>